<name>A0ABY4I9C5_CHIFI</name>
<evidence type="ECO:0000256" key="7">
    <source>
        <dbReference type="PROSITE-ProRule" id="PRU01360"/>
    </source>
</evidence>
<keyword evidence="2 7" id="KW-0813">Transport</keyword>
<keyword evidence="3 7" id="KW-1134">Transmembrane beta strand</keyword>
<feature type="domain" description="Outer membrane protein beta-barrel" evidence="9">
    <location>
        <begin position="413"/>
        <end position="775"/>
    </location>
</feature>
<evidence type="ECO:0000256" key="6">
    <source>
        <dbReference type="ARBA" id="ARBA00023237"/>
    </source>
</evidence>
<feature type="domain" description="TonB-dependent receptor plug" evidence="8">
    <location>
        <begin position="122"/>
        <end position="211"/>
    </location>
</feature>
<dbReference type="RefSeq" id="WP_247814663.1">
    <property type="nucleotide sequence ID" value="NZ_CP095855.1"/>
</dbReference>
<protein>
    <submittedName>
        <fullName evidence="10">TonB-dependent receptor</fullName>
    </submittedName>
</protein>
<accession>A0ABY4I9C5</accession>
<dbReference type="InterPro" id="IPR036942">
    <property type="entry name" value="Beta-barrel_TonB_sf"/>
</dbReference>
<dbReference type="PANTHER" id="PTHR40980:SF4">
    <property type="entry name" value="TONB-DEPENDENT RECEPTOR-LIKE BETA-BARREL DOMAIN-CONTAINING PROTEIN"/>
    <property type="match status" value="1"/>
</dbReference>
<evidence type="ECO:0000256" key="2">
    <source>
        <dbReference type="ARBA" id="ARBA00022448"/>
    </source>
</evidence>
<dbReference type="InterPro" id="IPR012910">
    <property type="entry name" value="Plug_dom"/>
</dbReference>
<dbReference type="Gene3D" id="2.170.130.10">
    <property type="entry name" value="TonB-dependent receptor, plug domain"/>
    <property type="match status" value="1"/>
</dbReference>
<dbReference type="PANTHER" id="PTHR40980">
    <property type="entry name" value="PLUG DOMAIN-CONTAINING PROTEIN"/>
    <property type="match status" value="1"/>
</dbReference>
<dbReference type="InterPro" id="IPR039426">
    <property type="entry name" value="TonB-dep_rcpt-like"/>
</dbReference>
<keyword evidence="11" id="KW-1185">Reference proteome</keyword>
<dbReference type="Proteomes" id="UP000830198">
    <property type="component" value="Chromosome"/>
</dbReference>
<comment type="similarity">
    <text evidence="7">Belongs to the TonB-dependent receptor family.</text>
</comment>
<evidence type="ECO:0000313" key="10">
    <source>
        <dbReference type="EMBL" id="UPK72475.1"/>
    </source>
</evidence>
<keyword evidence="10" id="KW-0675">Receptor</keyword>
<comment type="subcellular location">
    <subcellularLocation>
        <location evidence="1 7">Cell outer membrane</location>
        <topology evidence="1 7">Multi-pass membrane protein</topology>
    </subcellularLocation>
</comment>
<dbReference type="InterPro" id="IPR008969">
    <property type="entry name" value="CarboxyPept-like_regulatory"/>
</dbReference>
<evidence type="ECO:0000259" key="8">
    <source>
        <dbReference type="Pfam" id="PF07715"/>
    </source>
</evidence>
<proteinExistence type="inferred from homology"/>
<dbReference type="Pfam" id="PF07715">
    <property type="entry name" value="Plug"/>
    <property type="match status" value="1"/>
</dbReference>
<organism evidence="10 11">
    <name type="scientific">Chitinophaga filiformis</name>
    <name type="common">Myxococcus filiformis</name>
    <name type="synonym">Flexibacter filiformis</name>
    <dbReference type="NCBI Taxonomy" id="104663"/>
    <lineage>
        <taxon>Bacteria</taxon>
        <taxon>Pseudomonadati</taxon>
        <taxon>Bacteroidota</taxon>
        <taxon>Chitinophagia</taxon>
        <taxon>Chitinophagales</taxon>
        <taxon>Chitinophagaceae</taxon>
        <taxon>Chitinophaga</taxon>
    </lineage>
</organism>
<dbReference type="SUPFAM" id="SSF56935">
    <property type="entry name" value="Porins"/>
    <property type="match status" value="1"/>
</dbReference>
<dbReference type="PROSITE" id="PS52016">
    <property type="entry name" value="TONB_DEPENDENT_REC_3"/>
    <property type="match status" value="1"/>
</dbReference>
<keyword evidence="4 7" id="KW-0812">Transmembrane</keyword>
<evidence type="ECO:0000256" key="4">
    <source>
        <dbReference type="ARBA" id="ARBA00022692"/>
    </source>
</evidence>
<evidence type="ECO:0000313" key="11">
    <source>
        <dbReference type="Proteomes" id="UP000830198"/>
    </source>
</evidence>
<sequence>MSVLLCSCTALMAQHITIKGIIQDENLKTPIPFATVAVLNQDSTIVATTISDTTGKFIISNLTINQLSLKIQFIGYKPFIFTPLLSKDKVISIPPVFLTRTGSQLDEVVVQGEKKNNSLQIDKQIYSAKQFQNATTGTGLDILQRLPSITINSEGEIALRGSTGLQVLINGKPTKRNAVDVFTQIPASNIESIEVISSPSAKYGAEGSAGIINIVTKKEVGMGFGLAGNGMFGGTTPERFGGDISINYNAKKWSTYLSGDYRRFDFNGHRDGVIRTLVNDTLTYAPSSGIRNFREYQYSLTGGASYTPNKNNNINLSLYTGKKESARTANLFYQEYYKTGTGLNLTDNNFTTAPTLFYNHNLFVRTGTFNTVSLDYNHRDGKADLYLLALYEYSILGGPLENTDAPTPHEALFNKEKSNEETPLNAIRLQADYSFPIFKQKLSAGYQFRTIKETGEFDYTRTDALGNVYADPLFNDHVDIRQTIHSSYLQVDGNKGKFNYSIGVRGEYSSRHLVDQLQPHSYKYNAFNLFPSLQGIWNVGKGRKLRIGYNRRIEWPMPRSLSSFKNHRHEETIEIGDPNLLPEIKDIFEVSYNKLSEHFALTITPYVNFVQNRLYRLNDNYSRITLLRVATNAGNATSTGIEVISEIKALPWLRFYLSANGYLLKLKGTVYEVAFLKNGLNYNTSANTTINLTKQLKFQYDFNYTSSTNTAQGNDTHLLLSNVGIKYNLFRNRTTLGLQLNNIFNTDIQTIATHGPLFFSATQYSKYTRALLLSIGFHFNESNKKVKSIRTEYGEKDY</sequence>
<evidence type="ECO:0000256" key="1">
    <source>
        <dbReference type="ARBA" id="ARBA00004571"/>
    </source>
</evidence>
<dbReference type="EMBL" id="CP095855">
    <property type="protein sequence ID" value="UPK72475.1"/>
    <property type="molecule type" value="Genomic_DNA"/>
</dbReference>
<evidence type="ECO:0000256" key="5">
    <source>
        <dbReference type="ARBA" id="ARBA00023136"/>
    </source>
</evidence>
<evidence type="ECO:0000259" key="9">
    <source>
        <dbReference type="Pfam" id="PF14905"/>
    </source>
</evidence>
<dbReference type="SUPFAM" id="SSF49464">
    <property type="entry name" value="Carboxypeptidase regulatory domain-like"/>
    <property type="match status" value="1"/>
</dbReference>
<dbReference type="InterPro" id="IPR037066">
    <property type="entry name" value="Plug_dom_sf"/>
</dbReference>
<keyword evidence="5 7" id="KW-0472">Membrane</keyword>
<dbReference type="Gene3D" id="2.40.170.20">
    <property type="entry name" value="TonB-dependent receptor, beta-barrel domain"/>
    <property type="match status" value="1"/>
</dbReference>
<keyword evidence="6 7" id="KW-0998">Cell outer membrane</keyword>
<dbReference type="InterPro" id="IPR041700">
    <property type="entry name" value="OMP_b-brl_3"/>
</dbReference>
<dbReference type="Pfam" id="PF14905">
    <property type="entry name" value="OMP_b-brl_3"/>
    <property type="match status" value="1"/>
</dbReference>
<reference evidence="10 11" key="1">
    <citation type="submission" date="2022-04" db="EMBL/GenBank/DDBJ databases">
        <title>The arsenic-methylating capacity of Chitinophaga filiformis YT5 during chitin decomposition.</title>
        <authorList>
            <person name="Chen G."/>
            <person name="Liang Y."/>
        </authorList>
    </citation>
    <scope>NUCLEOTIDE SEQUENCE [LARGE SCALE GENOMIC DNA]</scope>
    <source>
        <strain evidence="10 11">YT5</strain>
    </source>
</reference>
<gene>
    <name evidence="10" type="ORF">MYF79_14375</name>
</gene>
<dbReference type="Pfam" id="PF13620">
    <property type="entry name" value="CarboxypepD_reg"/>
    <property type="match status" value="1"/>
</dbReference>
<evidence type="ECO:0000256" key="3">
    <source>
        <dbReference type="ARBA" id="ARBA00022452"/>
    </source>
</evidence>